<comment type="caution">
    <text evidence="13">The sequence shown here is derived from an EMBL/GenBank/DDBJ whole genome shotgun (WGS) entry which is preliminary data.</text>
</comment>
<evidence type="ECO:0000256" key="4">
    <source>
        <dbReference type="ARBA" id="ARBA00022741"/>
    </source>
</evidence>
<dbReference type="PANTHER" id="PTHR22878">
    <property type="entry name" value="DYNEIN HEAVY CHAIN 6, AXONEMAL-LIKE-RELATED"/>
    <property type="match status" value="1"/>
</dbReference>
<keyword evidence="7" id="KW-0175">Coiled coil</keyword>
<dbReference type="InterPro" id="IPR026983">
    <property type="entry name" value="DHC"/>
</dbReference>
<dbReference type="GO" id="GO:0030286">
    <property type="term" value="C:dynein complex"/>
    <property type="evidence" value="ECO:0007669"/>
    <property type="project" value="UniProtKB-KW"/>
</dbReference>
<evidence type="ECO:0000256" key="8">
    <source>
        <dbReference type="ARBA" id="ARBA00023069"/>
    </source>
</evidence>
<evidence type="ECO:0000313" key="13">
    <source>
        <dbReference type="EMBL" id="KAL0184328.1"/>
    </source>
</evidence>
<comment type="subcellular location">
    <subcellularLocation>
        <location evidence="1">Cytoplasm</location>
        <location evidence="1">Cytoskeleton</location>
        <location evidence="1">Cilium axoneme</location>
    </subcellularLocation>
</comment>
<evidence type="ECO:0000313" key="14">
    <source>
        <dbReference type="Proteomes" id="UP001529510"/>
    </source>
</evidence>
<dbReference type="InterPro" id="IPR013602">
    <property type="entry name" value="Dynein_heavy_linker"/>
</dbReference>
<keyword evidence="14" id="KW-1185">Reference proteome</keyword>
<dbReference type="Proteomes" id="UP001529510">
    <property type="component" value="Unassembled WGS sequence"/>
</dbReference>
<keyword evidence="11" id="KW-0966">Cell projection</keyword>
<evidence type="ECO:0000256" key="2">
    <source>
        <dbReference type="ARBA" id="ARBA00022490"/>
    </source>
</evidence>
<sequence>IRGFNQEEEAFGWPVSQYPQCKTVQDRLLPYLRLYETAAEFQNQHRQWVNGPLAAVNPDKVETDVGNYSRSLYKLEKSFQDSPKALQIATSVKAEVETFKEHIPLVQVLCNPGLRERHWEAMSAVVGFPLKPSEEDACVAQFLPLHLEAHLSAFETISEGASKEHGLEKAMERMASEWAEMEFTLLPYRETGTSILSSLDEIQMLLDDHIVKTQTMRGSPFIKPFEAEIR</sequence>
<gene>
    <name evidence="13" type="ORF">M9458_020024</name>
</gene>
<feature type="non-terminal residue" evidence="13">
    <location>
        <position position="1"/>
    </location>
</feature>
<evidence type="ECO:0000256" key="11">
    <source>
        <dbReference type="ARBA" id="ARBA00023273"/>
    </source>
</evidence>
<keyword evidence="6" id="KW-0243">Dynein</keyword>
<keyword evidence="3" id="KW-0493">Microtubule</keyword>
<feature type="non-terminal residue" evidence="13">
    <location>
        <position position="230"/>
    </location>
</feature>
<keyword evidence="10" id="KW-0206">Cytoskeleton</keyword>
<dbReference type="Gene3D" id="1.10.287.2620">
    <property type="match status" value="1"/>
</dbReference>
<keyword evidence="2" id="KW-0963">Cytoplasm</keyword>
<feature type="domain" description="Dynein heavy chain linker" evidence="12">
    <location>
        <begin position="23"/>
        <end position="229"/>
    </location>
</feature>
<evidence type="ECO:0000256" key="10">
    <source>
        <dbReference type="ARBA" id="ARBA00023212"/>
    </source>
</evidence>
<keyword evidence="4" id="KW-0547">Nucleotide-binding</keyword>
<dbReference type="EMBL" id="JAMKFB020000009">
    <property type="protein sequence ID" value="KAL0184328.1"/>
    <property type="molecule type" value="Genomic_DNA"/>
</dbReference>
<evidence type="ECO:0000259" key="12">
    <source>
        <dbReference type="Pfam" id="PF08393"/>
    </source>
</evidence>
<dbReference type="AlphaFoldDB" id="A0ABD0QDJ1"/>
<keyword evidence="9" id="KW-0505">Motor protein</keyword>
<evidence type="ECO:0000256" key="3">
    <source>
        <dbReference type="ARBA" id="ARBA00022701"/>
    </source>
</evidence>
<dbReference type="InterPro" id="IPR042222">
    <property type="entry name" value="Dynein_2_N"/>
</dbReference>
<name>A0ABD0QDJ1_CIRMR</name>
<reference evidence="13 14" key="1">
    <citation type="submission" date="2024-05" db="EMBL/GenBank/DDBJ databases">
        <title>Genome sequencing and assembly of Indian major carp, Cirrhinus mrigala (Hamilton, 1822).</title>
        <authorList>
            <person name="Mohindra V."/>
            <person name="Chowdhury L.M."/>
            <person name="Lal K."/>
            <person name="Jena J.K."/>
        </authorList>
    </citation>
    <scope>NUCLEOTIDE SEQUENCE [LARGE SCALE GENOMIC DNA]</scope>
    <source>
        <strain evidence="13">CM1030</strain>
        <tissue evidence="13">Blood</tissue>
    </source>
</reference>
<keyword evidence="8" id="KW-0969">Cilium</keyword>
<evidence type="ECO:0000256" key="1">
    <source>
        <dbReference type="ARBA" id="ARBA00004430"/>
    </source>
</evidence>
<evidence type="ECO:0000256" key="7">
    <source>
        <dbReference type="ARBA" id="ARBA00023054"/>
    </source>
</evidence>
<dbReference type="Pfam" id="PF08393">
    <property type="entry name" value="DHC_N2"/>
    <property type="match status" value="1"/>
</dbReference>
<protein>
    <recommendedName>
        <fullName evidence="12">Dynein heavy chain linker domain-containing protein</fullName>
    </recommendedName>
</protein>
<dbReference type="GO" id="GO:0005930">
    <property type="term" value="C:axoneme"/>
    <property type="evidence" value="ECO:0007669"/>
    <property type="project" value="UniProtKB-SubCell"/>
</dbReference>
<evidence type="ECO:0000256" key="5">
    <source>
        <dbReference type="ARBA" id="ARBA00022840"/>
    </source>
</evidence>
<dbReference type="GO" id="GO:0005524">
    <property type="term" value="F:ATP binding"/>
    <property type="evidence" value="ECO:0007669"/>
    <property type="project" value="UniProtKB-KW"/>
</dbReference>
<dbReference type="PANTHER" id="PTHR22878:SF66">
    <property type="entry name" value="DYNEIN AXONEMAL HEAVY CHAIN 7"/>
    <property type="match status" value="1"/>
</dbReference>
<organism evidence="13 14">
    <name type="scientific">Cirrhinus mrigala</name>
    <name type="common">Mrigala</name>
    <dbReference type="NCBI Taxonomy" id="683832"/>
    <lineage>
        <taxon>Eukaryota</taxon>
        <taxon>Metazoa</taxon>
        <taxon>Chordata</taxon>
        <taxon>Craniata</taxon>
        <taxon>Vertebrata</taxon>
        <taxon>Euteleostomi</taxon>
        <taxon>Actinopterygii</taxon>
        <taxon>Neopterygii</taxon>
        <taxon>Teleostei</taxon>
        <taxon>Ostariophysi</taxon>
        <taxon>Cypriniformes</taxon>
        <taxon>Cyprinidae</taxon>
        <taxon>Labeoninae</taxon>
        <taxon>Labeonini</taxon>
        <taxon>Cirrhinus</taxon>
    </lineage>
</organism>
<evidence type="ECO:0000256" key="9">
    <source>
        <dbReference type="ARBA" id="ARBA00023175"/>
    </source>
</evidence>
<evidence type="ECO:0000256" key="6">
    <source>
        <dbReference type="ARBA" id="ARBA00023017"/>
    </source>
</evidence>
<dbReference type="GO" id="GO:0005874">
    <property type="term" value="C:microtubule"/>
    <property type="evidence" value="ECO:0007669"/>
    <property type="project" value="UniProtKB-KW"/>
</dbReference>
<accession>A0ABD0QDJ1</accession>
<dbReference type="Gene3D" id="1.20.140.100">
    <property type="entry name" value="Dynein heavy chain, N-terminal domain 2"/>
    <property type="match status" value="1"/>
</dbReference>
<keyword evidence="5" id="KW-0067">ATP-binding</keyword>
<proteinExistence type="predicted"/>
<dbReference type="FunFam" id="1.10.287.2620:FF:000002">
    <property type="entry name" value="Dynein heavy chain 2, axonemal"/>
    <property type="match status" value="1"/>
</dbReference>